<dbReference type="Pfam" id="PF15260">
    <property type="entry name" value="FAM219A"/>
    <property type="match status" value="1"/>
</dbReference>
<feature type="compositionally biased region" description="Pro residues" evidence="2">
    <location>
        <begin position="10"/>
        <end position="22"/>
    </location>
</feature>
<dbReference type="InterPro" id="IPR029339">
    <property type="entry name" value="FAM219"/>
</dbReference>
<evidence type="ECO:0000256" key="2">
    <source>
        <dbReference type="SAM" id="MobiDB-lite"/>
    </source>
</evidence>
<dbReference type="EMBL" id="JW875162">
    <property type="protein sequence ID" value="AFP07679.1"/>
    <property type="molecule type" value="mRNA"/>
</dbReference>
<name>V9L7K2_CALMI</name>
<organism evidence="3">
    <name type="scientific">Callorhinchus milii</name>
    <name type="common">Ghost shark</name>
    <dbReference type="NCBI Taxonomy" id="7868"/>
    <lineage>
        <taxon>Eukaryota</taxon>
        <taxon>Metazoa</taxon>
        <taxon>Chordata</taxon>
        <taxon>Craniata</taxon>
        <taxon>Vertebrata</taxon>
        <taxon>Chondrichthyes</taxon>
        <taxon>Holocephali</taxon>
        <taxon>Chimaeriformes</taxon>
        <taxon>Callorhinchidae</taxon>
        <taxon>Callorhinchus</taxon>
    </lineage>
</organism>
<evidence type="ECO:0000313" key="3">
    <source>
        <dbReference type="EMBL" id="AFP07679.1"/>
    </source>
</evidence>
<dbReference type="PANTHER" id="PTHR31281">
    <property type="entry name" value="PROTEIN FAM219A"/>
    <property type="match status" value="1"/>
</dbReference>
<feature type="region of interest" description="Disordered" evidence="2">
    <location>
        <begin position="70"/>
        <end position="89"/>
    </location>
</feature>
<proteinExistence type="evidence at transcript level"/>
<feature type="region of interest" description="Disordered" evidence="2">
    <location>
        <begin position="1"/>
        <end position="61"/>
    </location>
</feature>
<evidence type="ECO:0008006" key="4">
    <source>
        <dbReference type="Google" id="ProtNLM"/>
    </source>
</evidence>
<evidence type="ECO:0000256" key="1">
    <source>
        <dbReference type="ARBA" id="ARBA00010549"/>
    </source>
</evidence>
<protein>
    <recommendedName>
        <fullName evidence="4">Protein FAM219B</fullName>
    </recommendedName>
</protein>
<reference evidence="3" key="1">
    <citation type="journal article" date="2014" name="Nature">
        <title>Elephant shark genome provides unique insights into gnathostome evolution.</title>
        <authorList>
            <consortium name="International Elephant Shark Genome Sequencing Consortium"/>
            <person name="Venkatesh B."/>
            <person name="Lee A.P."/>
            <person name="Ravi V."/>
            <person name="Maurya A.K."/>
            <person name="Lian M.M."/>
            <person name="Swann J.B."/>
            <person name="Ohta Y."/>
            <person name="Flajnik M.F."/>
            <person name="Sutoh Y."/>
            <person name="Kasahara M."/>
            <person name="Hoon S."/>
            <person name="Gangu V."/>
            <person name="Roy S.W."/>
            <person name="Irimia M."/>
            <person name="Korzh V."/>
            <person name="Kondrychyn I."/>
            <person name="Lim Z.W."/>
            <person name="Tay B.H."/>
            <person name="Tohari S."/>
            <person name="Kong K.W."/>
            <person name="Ho S."/>
            <person name="Lorente-Galdos B."/>
            <person name="Quilez J."/>
            <person name="Marques-Bonet T."/>
            <person name="Raney B.J."/>
            <person name="Ingham P.W."/>
            <person name="Tay A."/>
            <person name="Hillier L.W."/>
            <person name="Minx P."/>
            <person name="Boehm T."/>
            <person name="Wilson R.K."/>
            <person name="Brenner S."/>
            <person name="Warren W.C."/>
        </authorList>
    </citation>
    <scope>NUCLEOTIDE SEQUENCE</scope>
    <source>
        <tissue evidence="3">Brain</tissue>
    </source>
</reference>
<sequence>MEPRDTAASPPDPGPGPGPQPRPGTSGHSKSWKNESAVKGLERKTPTVTTRAPTIHMKLQKHRELARKVLKKKGIGGGPIIQQPKSGTKRSVKFNKGYAALNQNPDDSLVYLDSDSDGEFESKYYSSSGYSSAEVNQDLNQQLLKDGYRLDEIPDDEDLDLIPPKPVTSSACSCCVAENTCTIQ</sequence>
<dbReference type="AlphaFoldDB" id="V9L7K2"/>
<dbReference type="PANTHER" id="PTHR31281:SF2">
    <property type="entry name" value="PROTEIN FAM219B"/>
    <property type="match status" value="1"/>
</dbReference>
<comment type="similarity">
    <text evidence="1">Belongs to the FAM219 family.</text>
</comment>
<accession>V9L7K2</accession>